<keyword evidence="4" id="KW-0540">Nuclease</keyword>
<dbReference type="InterPro" id="IPR018061">
    <property type="entry name" value="Retropepsins"/>
</dbReference>
<comment type="caution">
    <text evidence="10">The sequence shown here is derived from an EMBL/GenBank/DDBJ whole genome shotgun (WGS) entry which is preliminary data.</text>
</comment>
<protein>
    <recommendedName>
        <fullName evidence="1">RNA-directed DNA polymerase</fullName>
        <ecNumber evidence="1">2.7.7.49</ecNumber>
    </recommendedName>
</protein>
<dbReference type="EC" id="2.7.7.49" evidence="1"/>
<dbReference type="PROSITE" id="PS50175">
    <property type="entry name" value="ASP_PROT_RETROV"/>
    <property type="match status" value="1"/>
</dbReference>
<dbReference type="FunFam" id="3.30.420.10:FF:000032">
    <property type="entry name" value="Retrovirus-related Pol polyprotein from transposon 297-like Protein"/>
    <property type="match status" value="1"/>
</dbReference>
<evidence type="ECO:0000256" key="3">
    <source>
        <dbReference type="ARBA" id="ARBA00022695"/>
    </source>
</evidence>
<dbReference type="PROSITE" id="PS50994">
    <property type="entry name" value="INTEGRASE"/>
    <property type="match status" value="1"/>
</dbReference>
<keyword evidence="6" id="KW-0378">Hydrolase</keyword>
<dbReference type="Gene3D" id="3.10.10.10">
    <property type="entry name" value="HIV Type 1 Reverse Transcriptase, subunit A, domain 1"/>
    <property type="match status" value="1"/>
</dbReference>
<dbReference type="Pfam" id="PF00077">
    <property type="entry name" value="RVP"/>
    <property type="match status" value="1"/>
</dbReference>
<dbReference type="InterPro" id="IPR000477">
    <property type="entry name" value="RT_dom"/>
</dbReference>
<dbReference type="SUPFAM" id="SSF56672">
    <property type="entry name" value="DNA/RNA polymerases"/>
    <property type="match status" value="1"/>
</dbReference>
<evidence type="ECO:0000313" key="10">
    <source>
        <dbReference type="EMBL" id="GBN24462.1"/>
    </source>
</evidence>
<reference evidence="10 11" key="1">
    <citation type="journal article" date="2019" name="Sci. Rep.">
        <title>Orb-weaving spider Araneus ventricosus genome elucidates the spidroin gene catalogue.</title>
        <authorList>
            <person name="Kono N."/>
            <person name="Nakamura H."/>
            <person name="Ohtoshi R."/>
            <person name="Moran D.A.P."/>
            <person name="Shinohara A."/>
            <person name="Yoshida Y."/>
            <person name="Fujiwara M."/>
            <person name="Mori M."/>
            <person name="Tomita M."/>
            <person name="Arakawa K."/>
        </authorList>
    </citation>
    <scope>NUCLEOTIDE SEQUENCE [LARGE SCALE GENOMIC DNA]</scope>
</reference>
<feature type="domain" description="Peptidase A2" evidence="8">
    <location>
        <begin position="9"/>
        <end position="82"/>
    </location>
</feature>
<evidence type="ECO:0000259" key="8">
    <source>
        <dbReference type="PROSITE" id="PS50175"/>
    </source>
</evidence>
<dbReference type="Gene3D" id="3.30.420.10">
    <property type="entry name" value="Ribonuclease H-like superfamily/Ribonuclease H"/>
    <property type="match status" value="1"/>
</dbReference>
<keyword evidence="5" id="KW-0255">Endonuclease</keyword>
<gene>
    <name evidence="10" type="primary">pol_2785</name>
    <name evidence="10" type="ORF">AVEN_20168_1</name>
</gene>
<accession>A0A4Y2MD10</accession>
<dbReference type="InterPro" id="IPR012337">
    <property type="entry name" value="RNaseH-like_sf"/>
</dbReference>
<dbReference type="InterPro" id="IPR050951">
    <property type="entry name" value="Retrovirus_Pol_polyprotein"/>
</dbReference>
<dbReference type="GO" id="GO:0004190">
    <property type="term" value="F:aspartic-type endopeptidase activity"/>
    <property type="evidence" value="ECO:0007669"/>
    <property type="project" value="InterPro"/>
</dbReference>
<dbReference type="InterPro" id="IPR043128">
    <property type="entry name" value="Rev_trsase/Diguanyl_cyclase"/>
</dbReference>
<dbReference type="PROSITE" id="PS00141">
    <property type="entry name" value="ASP_PROTEASE"/>
    <property type="match status" value="1"/>
</dbReference>
<dbReference type="GO" id="GO:0003676">
    <property type="term" value="F:nucleic acid binding"/>
    <property type="evidence" value="ECO:0007669"/>
    <property type="project" value="InterPro"/>
</dbReference>
<dbReference type="InterPro" id="IPR001969">
    <property type="entry name" value="Aspartic_peptidase_AS"/>
</dbReference>
<proteinExistence type="predicted"/>
<dbReference type="InterPro" id="IPR021109">
    <property type="entry name" value="Peptidase_aspartic_dom_sf"/>
</dbReference>
<dbReference type="InterPro" id="IPR036397">
    <property type="entry name" value="RNaseH_sf"/>
</dbReference>
<dbReference type="GO" id="GO:0015074">
    <property type="term" value="P:DNA integration"/>
    <property type="evidence" value="ECO:0007669"/>
    <property type="project" value="InterPro"/>
</dbReference>
<dbReference type="PANTHER" id="PTHR37984">
    <property type="entry name" value="PROTEIN CBG26694"/>
    <property type="match status" value="1"/>
</dbReference>
<dbReference type="SUPFAM" id="SSF53098">
    <property type="entry name" value="Ribonuclease H-like"/>
    <property type="match status" value="1"/>
</dbReference>
<dbReference type="GO" id="GO:0004519">
    <property type="term" value="F:endonuclease activity"/>
    <property type="evidence" value="ECO:0007669"/>
    <property type="project" value="UniProtKB-KW"/>
</dbReference>
<evidence type="ECO:0000256" key="4">
    <source>
        <dbReference type="ARBA" id="ARBA00022722"/>
    </source>
</evidence>
<dbReference type="Gene3D" id="2.40.70.10">
    <property type="entry name" value="Acid Proteases"/>
    <property type="match status" value="1"/>
</dbReference>
<keyword evidence="2" id="KW-0808">Transferase</keyword>
<dbReference type="SUPFAM" id="SSF50630">
    <property type="entry name" value="Acid proteases"/>
    <property type="match status" value="1"/>
</dbReference>
<dbReference type="PANTHER" id="PTHR37984:SF5">
    <property type="entry name" value="PROTEIN NYNRIN-LIKE"/>
    <property type="match status" value="1"/>
</dbReference>
<dbReference type="OrthoDB" id="6423099at2759"/>
<evidence type="ECO:0000259" key="9">
    <source>
        <dbReference type="PROSITE" id="PS50994"/>
    </source>
</evidence>
<evidence type="ECO:0000256" key="7">
    <source>
        <dbReference type="ARBA" id="ARBA00022918"/>
    </source>
</evidence>
<organism evidence="10 11">
    <name type="scientific">Araneus ventricosus</name>
    <name type="common">Orbweaver spider</name>
    <name type="synonym">Epeira ventricosa</name>
    <dbReference type="NCBI Taxonomy" id="182803"/>
    <lineage>
        <taxon>Eukaryota</taxon>
        <taxon>Metazoa</taxon>
        <taxon>Ecdysozoa</taxon>
        <taxon>Arthropoda</taxon>
        <taxon>Chelicerata</taxon>
        <taxon>Arachnida</taxon>
        <taxon>Araneae</taxon>
        <taxon>Araneomorphae</taxon>
        <taxon>Entelegynae</taxon>
        <taxon>Araneoidea</taxon>
        <taxon>Araneidae</taxon>
        <taxon>Araneus</taxon>
    </lineage>
</organism>
<dbReference type="AlphaFoldDB" id="A0A4Y2MD10"/>
<evidence type="ECO:0000256" key="6">
    <source>
        <dbReference type="ARBA" id="ARBA00022801"/>
    </source>
</evidence>
<dbReference type="Pfam" id="PF00078">
    <property type="entry name" value="RVT_1"/>
    <property type="match status" value="1"/>
</dbReference>
<evidence type="ECO:0000256" key="1">
    <source>
        <dbReference type="ARBA" id="ARBA00012493"/>
    </source>
</evidence>
<dbReference type="InterPro" id="IPR001584">
    <property type="entry name" value="Integrase_cat-core"/>
</dbReference>
<keyword evidence="11" id="KW-1185">Reference proteome</keyword>
<evidence type="ECO:0000256" key="5">
    <source>
        <dbReference type="ARBA" id="ARBA00022759"/>
    </source>
</evidence>
<dbReference type="GO" id="GO:0003964">
    <property type="term" value="F:RNA-directed DNA polymerase activity"/>
    <property type="evidence" value="ECO:0007669"/>
    <property type="project" value="UniProtKB-KW"/>
</dbReference>
<keyword evidence="7" id="KW-0695">RNA-directed DNA polymerase</keyword>
<dbReference type="GO" id="GO:0042575">
    <property type="term" value="C:DNA polymerase complex"/>
    <property type="evidence" value="ECO:0007669"/>
    <property type="project" value="UniProtKB-ARBA"/>
</dbReference>
<dbReference type="Pfam" id="PF00665">
    <property type="entry name" value="rve"/>
    <property type="match status" value="1"/>
</dbReference>
<feature type="domain" description="Integrase catalytic" evidence="9">
    <location>
        <begin position="381"/>
        <end position="556"/>
    </location>
</feature>
<dbReference type="InterPro" id="IPR001995">
    <property type="entry name" value="Peptidase_A2_cat"/>
</dbReference>
<dbReference type="GO" id="GO:0006508">
    <property type="term" value="P:proteolysis"/>
    <property type="evidence" value="ECO:0007669"/>
    <property type="project" value="InterPro"/>
</dbReference>
<evidence type="ECO:0000256" key="2">
    <source>
        <dbReference type="ARBA" id="ARBA00022679"/>
    </source>
</evidence>
<dbReference type="FunFam" id="2.40.70.10:FF:000130">
    <property type="entry name" value="Retrovirus-related Pol polyprotein from transposon opus-like Protein"/>
    <property type="match status" value="1"/>
</dbReference>
<dbReference type="Gene3D" id="1.10.340.70">
    <property type="match status" value="1"/>
</dbReference>
<evidence type="ECO:0000313" key="11">
    <source>
        <dbReference type="Proteomes" id="UP000499080"/>
    </source>
</evidence>
<dbReference type="CDD" id="cd01647">
    <property type="entry name" value="RT_LTR"/>
    <property type="match status" value="1"/>
</dbReference>
<name>A0A4Y2MD10_ARAVE</name>
<dbReference type="Proteomes" id="UP000499080">
    <property type="component" value="Unassembled WGS sequence"/>
</dbReference>
<dbReference type="InterPro" id="IPR043502">
    <property type="entry name" value="DNA/RNA_pol_sf"/>
</dbReference>
<dbReference type="EMBL" id="BGPR01007124">
    <property type="protein sequence ID" value="GBN24462.1"/>
    <property type="molecule type" value="Genomic_DNA"/>
</dbReference>
<dbReference type="InterPro" id="IPR041588">
    <property type="entry name" value="Integrase_H2C2"/>
</dbReference>
<sequence length="570" mass="64386">MLADRISKLRFLVDTGANVSVLPNYYAPKAYSSNELLLLAANGTKISTFGRKRLTLDLNLRRTFTWPFIIANVNQPIIGVDFLKHFNLLVDIKSGCLIVGITKLTTQGKYTNTDSLTSGISILLGASEFYGILSQFPELTNPSQPTRNNKPTKVHHFIETTGQPVFSRPRRLSPELLKIARQEFEFLMSQGIVRSSSSPWASPLHMVKKSNGEWRPCGDYRRLNAITIPDRHPVPHIQDCTQIFFNKTIFSTLDLMRAYHQIPVNPADIPKTAITTPFGLFVVADTLSRISDVHLLKVDFSAVANAQASDEELQALLSKNELSLLLKPLSTDPTSSKLYCDIRNDIVRPYVPASFRKTVFQSLHNLSHPGISATKRLIGQRFVWPSMQKDISNWTRSRLDCQRSKDLFRLQTYLLTCIDRFTRWPEAVSISDISAETVARAFINQWISSFGLPSIITTDEGRQFESNLFSLLSKLLGVEKIRTTPYHPSSNGIVERFHRSLKQSLRCHASTKWTESIPVVLLGLRTALKEDQQCTSAKLVYGSTLKLPAEFFETPSLNVEPHQFLKIYKT</sequence>
<keyword evidence="3" id="KW-0548">Nucleotidyltransferase</keyword>
<dbReference type="Gene3D" id="3.30.70.270">
    <property type="match status" value="1"/>
</dbReference>
<dbReference type="Pfam" id="PF17921">
    <property type="entry name" value="Integrase_H2C2"/>
    <property type="match status" value="1"/>
</dbReference>